<feature type="transmembrane region" description="Helical" evidence="1">
    <location>
        <begin position="255"/>
        <end position="277"/>
    </location>
</feature>
<proteinExistence type="predicted"/>
<feature type="transmembrane region" description="Helical" evidence="1">
    <location>
        <begin position="81"/>
        <end position="103"/>
    </location>
</feature>
<keyword evidence="2" id="KW-0614">Plasmid</keyword>
<dbReference type="PANTHER" id="PTHR38457">
    <property type="entry name" value="REGULATOR ABRB-RELATED"/>
    <property type="match status" value="1"/>
</dbReference>
<dbReference type="Pfam" id="PF05145">
    <property type="entry name" value="AbrB"/>
    <property type="match status" value="1"/>
</dbReference>
<evidence type="ECO:0000256" key="1">
    <source>
        <dbReference type="SAM" id="Phobius"/>
    </source>
</evidence>
<evidence type="ECO:0000313" key="2">
    <source>
        <dbReference type="EMBL" id="ARJ70978.1"/>
    </source>
</evidence>
<keyword evidence="3" id="KW-1185">Reference proteome</keyword>
<evidence type="ECO:0000313" key="3">
    <source>
        <dbReference type="Proteomes" id="UP000193017"/>
    </source>
</evidence>
<dbReference type="PANTHER" id="PTHR38457:SF1">
    <property type="entry name" value="REGULATOR ABRB-RELATED"/>
    <property type="match status" value="1"/>
</dbReference>
<dbReference type="Proteomes" id="UP000193017">
    <property type="component" value="Plasmid unnamed"/>
</dbReference>
<dbReference type="InterPro" id="IPR007820">
    <property type="entry name" value="AbrB_fam"/>
</dbReference>
<evidence type="ECO:0008006" key="4">
    <source>
        <dbReference type="Google" id="ProtNLM"/>
    </source>
</evidence>
<keyword evidence="1" id="KW-1133">Transmembrane helix</keyword>
<dbReference type="AlphaFoldDB" id="A0A1W6D1I0"/>
<dbReference type="PIRSF" id="PIRSF038991">
    <property type="entry name" value="Protein_AbrB"/>
    <property type="match status" value="1"/>
</dbReference>
<gene>
    <name evidence="2" type="ORF">B0A89_14190</name>
</gene>
<geneLocation type="plasmid" evidence="2 3">
    <name>unnamed</name>
</geneLocation>
<feature type="transmembrane region" description="Helical" evidence="1">
    <location>
        <begin position="57"/>
        <end position="75"/>
    </location>
</feature>
<feature type="transmembrane region" description="Helical" evidence="1">
    <location>
        <begin position="148"/>
        <end position="170"/>
    </location>
</feature>
<dbReference type="OrthoDB" id="7157734at2"/>
<feature type="transmembrane region" description="Helical" evidence="1">
    <location>
        <begin position="314"/>
        <end position="332"/>
    </location>
</feature>
<dbReference type="KEGG" id="pcon:B0A89_14190"/>
<dbReference type="RefSeq" id="WP_085378990.1">
    <property type="nucleotide sequence ID" value="NZ_CP020613.1"/>
</dbReference>
<accession>A0A1W6D1I0</accession>
<dbReference type="EMBL" id="CP020613">
    <property type="protein sequence ID" value="ARJ70978.1"/>
    <property type="molecule type" value="Genomic_DNA"/>
</dbReference>
<feature type="transmembrane region" description="Helical" evidence="1">
    <location>
        <begin position="31"/>
        <end position="50"/>
    </location>
</feature>
<sequence length="337" mass="33928">MADGPALLRALCIGLAGAGLASEAGLPAAPLIGSSVAVSAAAWAGLRLRMDPRLRNLGFLGIGLSLGSGIDPAALAQLGHWAVSLAGLVLSLAVTMGAGAWILRRHFGCDRGTAVLASSPGTMSYALAVAEDGGGDPVSVLTIQSLRLLVLASVLPVAVWLFVGEVPALARSAADPLPLAVLAALGGGLGWLLARRRVPAAWLLGGFGVSALAHGTGLAGGVLPWWVSFLCFGITGTTIGTRFSGLDARALTRNLGAAVVVAAIASALSLVCAAVVARLTGLPLGQVWVAYAPGGVEAMAAIGLSLGYDPAYVALHHLVRIAVLVVMVPLFLRRTRS</sequence>
<feature type="transmembrane region" description="Helical" evidence="1">
    <location>
        <begin position="225"/>
        <end position="243"/>
    </location>
</feature>
<feature type="transmembrane region" description="Helical" evidence="1">
    <location>
        <begin position="201"/>
        <end position="219"/>
    </location>
</feature>
<keyword evidence="1" id="KW-0472">Membrane</keyword>
<protein>
    <recommendedName>
        <fullName evidence="4">Ammonia monooxygenase</fullName>
    </recommendedName>
</protein>
<keyword evidence="1" id="KW-0812">Transmembrane</keyword>
<organism evidence="2 3">
    <name type="scientific">Paracoccus contaminans</name>
    <dbReference type="NCBI Taxonomy" id="1945662"/>
    <lineage>
        <taxon>Bacteria</taxon>
        <taxon>Pseudomonadati</taxon>
        <taxon>Pseudomonadota</taxon>
        <taxon>Alphaproteobacteria</taxon>
        <taxon>Rhodobacterales</taxon>
        <taxon>Paracoccaceae</taxon>
        <taxon>Paracoccus</taxon>
    </lineage>
</organism>
<name>A0A1W6D1I0_9RHOB</name>
<dbReference type="GO" id="GO:0010468">
    <property type="term" value="P:regulation of gene expression"/>
    <property type="evidence" value="ECO:0007669"/>
    <property type="project" value="InterPro"/>
</dbReference>
<dbReference type="GO" id="GO:0016020">
    <property type="term" value="C:membrane"/>
    <property type="evidence" value="ECO:0007669"/>
    <property type="project" value="InterPro"/>
</dbReference>
<dbReference type="NCBIfam" id="TIGR03082">
    <property type="entry name" value="Gneg_AbrB_dup"/>
    <property type="match status" value="1"/>
</dbReference>
<feature type="transmembrane region" description="Helical" evidence="1">
    <location>
        <begin position="176"/>
        <end position="194"/>
    </location>
</feature>
<dbReference type="InterPro" id="IPR017516">
    <property type="entry name" value="AbrB_dup"/>
</dbReference>
<reference evidence="2 3" key="1">
    <citation type="submission" date="2017-03" db="EMBL/GenBank/DDBJ databases">
        <title>Genome sequence of Paracoccus contaminans isolated from a water microcosm.</title>
        <authorList>
            <person name="Aurass P."/>
            <person name="Karste S."/>
            <person name="Trost E."/>
            <person name="Glaeser S.P."/>
            <person name="Kaempfer P."/>
            <person name="Flieger A."/>
        </authorList>
    </citation>
    <scope>NUCLEOTIDE SEQUENCE [LARGE SCALE GENOMIC DNA]</scope>
    <source>
        <strain evidence="3">RKI 16-01929T\LMG 29738T\CCM 8701T\CIP 111112T</strain>
        <plasmid evidence="3">Plasmid unnamed</plasmid>
    </source>
</reference>